<evidence type="ECO:0000313" key="2">
    <source>
        <dbReference type="EMBL" id="CAD8124048.1"/>
    </source>
</evidence>
<organism evidence="2 3">
    <name type="scientific">Paramecium sonneborni</name>
    <dbReference type="NCBI Taxonomy" id="65129"/>
    <lineage>
        <taxon>Eukaryota</taxon>
        <taxon>Sar</taxon>
        <taxon>Alveolata</taxon>
        <taxon>Ciliophora</taxon>
        <taxon>Intramacronucleata</taxon>
        <taxon>Oligohymenophorea</taxon>
        <taxon>Peniculida</taxon>
        <taxon>Parameciidae</taxon>
        <taxon>Paramecium</taxon>
    </lineage>
</organism>
<keyword evidence="3" id="KW-1185">Reference proteome</keyword>
<dbReference type="EMBL" id="CAJJDN010000148">
    <property type="protein sequence ID" value="CAD8124048.1"/>
    <property type="molecule type" value="Genomic_DNA"/>
</dbReference>
<name>A0A8S1R8A9_9CILI</name>
<gene>
    <name evidence="2" type="ORF">PSON_ATCC_30995.1.T1480147</name>
</gene>
<feature type="region of interest" description="Disordered" evidence="1">
    <location>
        <begin position="43"/>
        <end position="67"/>
    </location>
</feature>
<evidence type="ECO:0000313" key="3">
    <source>
        <dbReference type="Proteomes" id="UP000692954"/>
    </source>
</evidence>
<proteinExistence type="predicted"/>
<comment type="caution">
    <text evidence="2">The sequence shown here is derived from an EMBL/GenBank/DDBJ whole genome shotgun (WGS) entry which is preliminary data.</text>
</comment>
<feature type="compositionally biased region" description="Basic and acidic residues" evidence="1">
    <location>
        <begin position="52"/>
        <end position="67"/>
    </location>
</feature>
<sequence>MANELNIPYFEISCLTGQNVELVIENITTRVWNQMQKGNLSLKQKKQTQNAQKDEKIKTESECCKMF</sequence>
<dbReference type="AlphaFoldDB" id="A0A8S1R8A9"/>
<evidence type="ECO:0000256" key="1">
    <source>
        <dbReference type="SAM" id="MobiDB-lite"/>
    </source>
</evidence>
<dbReference type="Proteomes" id="UP000692954">
    <property type="component" value="Unassembled WGS sequence"/>
</dbReference>
<reference evidence="2" key="1">
    <citation type="submission" date="2021-01" db="EMBL/GenBank/DDBJ databases">
        <authorList>
            <consortium name="Genoscope - CEA"/>
            <person name="William W."/>
        </authorList>
    </citation>
    <scope>NUCLEOTIDE SEQUENCE</scope>
</reference>
<accession>A0A8S1R8A9</accession>
<protein>
    <submittedName>
        <fullName evidence="2">Uncharacterized protein</fullName>
    </submittedName>
</protein>